<evidence type="ECO:0000256" key="5">
    <source>
        <dbReference type="ARBA" id="ARBA00022723"/>
    </source>
</evidence>
<keyword evidence="4 10" id="KW-0317">Glutathione biosynthesis</keyword>
<dbReference type="SUPFAM" id="SSF52440">
    <property type="entry name" value="PreATP-grasp domain"/>
    <property type="match status" value="1"/>
</dbReference>
<dbReference type="Pfam" id="PF02955">
    <property type="entry name" value="GSH-S_ATP"/>
    <property type="match status" value="1"/>
</dbReference>
<evidence type="ECO:0000259" key="11">
    <source>
        <dbReference type="PROSITE" id="PS50975"/>
    </source>
</evidence>
<dbReference type="AlphaFoldDB" id="A0A2Z6E5V7"/>
<comment type="cofactor">
    <cofactor evidence="2">
        <name>Mg(2+)</name>
        <dbReference type="ChEBI" id="CHEBI:18420"/>
    </cofactor>
</comment>
<dbReference type="UniPathway" id="UPA00142">
    <property type="reaction ID" value="UER00210"/>
</dbReference>
<reference evidence="13" key="2">
    <citation type="submission" date="2018-06" db="EMBL/GenBank/DDBJ databases">
        <title>Genome sequence of Rhodanobacteraceae bacterium strain Dysh456.</title>
        <authorList>
            <person name="Fukui M."/>
        </authorList>
    </citation>
    <scope>NUCLEOTIDE SEQUENCE [LARGE SCALE GENOMIC DNA]</scope>
    <source>
        <strain evidence="13">Dysh456</strain>
    </source>
</reference>
<keyword evidence="6 10" id="KW-0547">Nucleotide-binding</keyword>
<keyword evidence="8" id="KW-0460">Magnesium</keyword>
<dbReference type="FunFam" id="3.40.50.20:FF:000009">
    <property type="entry name" value="Glutathione synthetase"/>
    <property type="match status" value="1"/>
</dbReference>
<dbReference type="OrthoDB" id="9785415at2"/>
<organism evidence="12 13">
    <name type="scientific">Aerosticca soli</name>
    <dbReference type="NCBI Taxonomy" id="2010829"/>
    <lineage>
        <taxon>Bacteria</taxon>
        <taxon>Pseudomonadati</taxon>
        <taxon>Pseudomonadota</taxon>
        <taxon>Gammaproteobacteria</taxon>
        <taxon>Lysobacterales</taxon>
        <taxon>Rhodanobacteraceae</taxon>
        <taxon>Aerosticca</taxon>
    </lineage>
</organism>
<evidence type="ECO:0000256" key="7">
    <source>
        <dbReference type="ARBA" id="ARBA00022840"/>
    </source>
</evidence>
<evidence type="ECO:0000313" key="13">
    <source>
        <dbReference type="Proteomes" id="UP000270530"/>
    </source>
</evidence>
<keyword evidence="7 10" id="KW-0067">ATP-binding</keyword>
<evidence type="ECO:0000256" key="8">
    <source>
        <dbReference type="ARBA" id="ARBA00022842"/>
    </source>
</evidence>
<dbReference type="EC" id="6.3.2.3" evidence="10"/>
<protein>
    <recommendedName>
        <fullName evidence="10">Glutathione synthetase</fullName>
        <ecNumber evidence="10">6.3.2.3</ecNumber>
    </recommendedName>
    <alternativeName>
        <fullName evidence="10">GSH synthetase</fullName>
        <shortName evidence="10">GSH-S</shortName>
        <shortName evidence="10">GSHase</shortName>
    </alternativeName>
    <alternativeName>
        <fullName evidence="10">Glutathione synthase</fullName>
    </alternativeName>
</protein>
<dbReference type="Gene3D" id="3.40.50.20">
    <property type="match status" value="1"/>
</dbReference>
<dbReference type="InterPro" id="IPR004215">
    <property type="entry name" value="GSHS_N"/>
</dbReference>
<dbReference type="InterPro" id="IPR013815">
    <property type="entry name" value="ATP_grasp_subdomain_1"/>
</dbReference>
<dbReference type="GO" id="GO:0046872">
    <property type="term" value="F:metal ion binding"/>
    <property type="evidence" value="ECO:0007669"/>
    <property type="project" value="UniProtKB-KW"/>
</dbReference>
<dbReference type="HAMAP" id="MF_00162">
    <property type="entry name" value="GSH_S"/>
    <property type="match status" value="1"/>
</dbReference>
<evidence type="ECO:0000256" key="1">
    <source>
        <dbReference type="ARBA" id="ARBA00001936"/>
    </source>
</evidence>
<evidence type="ECO:0000256" key="3">
    <source>
        <dbReference type="ARBA" id="ARBA00022598"/>
    </source>
</evidence>
<dbReference type="NCBIfam" id="TIGR01380">
    <property type="entry name" value="glut_syn"/>
    <property type="match status" value="1"/>
</dbReference>
<proteinExistence type="inferred from homology"/>
<dbReference type="GO" id="GO:0005524">
    <property type="term" value="F:ATP binding"/>
    <property type="evidence" value="ECO:0007669"/>
    <property type="project" value="UniProtKB-UniRule"/>
</dbReference>
<evidence type="ECO:0000256" key="6">
    <source>
        <dbReference type="ARBA" id="ARBA00022741"/>
    </source>
</evidence>
<dbReference type="PANTHER" id="PTHR21621">
    <property type="entry name" value="RIBOSOMAL PROTEIN S6 MODIFICATION PROTEIN"/>
    <property type="match status" value="1"/>
</dbReference>
<dbReference type="EMBL" id="AP018560">
    <property type="protein sequence ID" value="BBD80104.1"/>
    <property type="molecule type" value="Genomic_DNA"/>
</dbReference>
<dbReference type="InterPro" id="IPR016185">
    <property type="entry name" value="PreATP-grasp_dom_sf"/>
</dbReference>
<reference evidence="13" key="1">
    <citation type="submission" date="2018-04" db="EMBL/GenBank/DDBJ databases">
        <authorList>
            <person name="Watanabe M."/>
            <person name="Kojima H."/>
        </authorList>
    </citation>
    <scope>NUCLEOTIDE SEQUENCE [LARGE SCALE GENOMIC DNA]</scope>
    <source>
        <strain evidence="13">Dysh456</strain>
    </source>
</reference>
<dbReference type="Gene3D" id="3.30.470.20">
    <property type="entry name" value="ATP-grasp fold, B domain"/>
    <property type="match status" value="1"/>
</dbReference>
<evidence type="ECO:0000256" key="9">
    <source>
        <dbReference type="ARBA" id="ARBA00023211"/>
    </source>
</evidence>
<dbReference type="Proteomes" id="UP000270530">
    <property type="component" value="Chromosome"/>
</dbReference>
<accession>A0A2Z6E5V7</accession>
<evidence type="ECO:0000256" key="2">
    <source>
        <dbReference type="ARBA" id="ARBA00001946"/>
    </source>
</evidence>
<keyword evidence="9" id="KW-0464">Manganese</keyword>
<dbReference type="GO" id="GO:0005737">
    <property type="term" value="C:cytoplasm"/>
    <property type="evidence" value="ECO:0007669"/>
    <property type="project" value="TreeGrafter"/>
</dbReference>
<dbReference type="RefSeq" id="WP_126537822.1">
    <property type="nucleotide sequence ID" value="NZ_AP018560.1"/>
</dbReference>
<dbReference type="PANTHER" id="PTHR21621:SF4">
    <property type="entry name" value="GLUTATHIONE SYNTHETASE"/>
    <property type="match status" value="1"/>
</dbReference>
<dbReference type="KEGG" id="rbd:ALSL_1447"/>
<dbReference type="FunFam" id="3.30.1490.20:FF:000009">
    <property type="entry name" value="Glutathione synthetase"/>
    <property type="match status" value="1"/>
</dbReference>
<comment type="pathway">
    <text evidence="10">Sulfur metabolism; glutathione biosynthesis; glutathione from L-cysteine and L-glutamate: step 2/2.</text>
</comment>
<dbReference type="NCBIfam" id="NF003573">
    <property type="entry name" value="PRK05246.1"/>
    <property type="match status" value="1"/>
</dbReference>
<dbReference type="InterPro" id="IPR006284">
    <property type="entry name" value="Glut_synth_pro"/>
</dbReference>
<evidence type="ECO:0000256" key="10">
    <source>
        <dbReference type="HAMAP-Rule" id="MF_00162"/>
    </source>
</evidence>
<dbReference type="Pfam" id="PF02951">
    <property type="entry name" value="GSH-S_N"/>
    <property type="match status" value="1"/>
</dbReference>
<name>A0A2Z6E5V7_9GAMM</name>
<dbReference type="PROSITE" id="PS50975">
    <property type="entry name" value="ATP_GRASP"/>
    <property type="match status" value="1"/>
</dbReference>
<comment type="catalytic activity">
    <reaction evidence="10">
        <text>gamma-L-glutamyl-L-cysteine + glycine + ATP = glutathione + ADP + phosphate + H(+)</text>
        <dbReference type="Rhea" id="RHEA:13557"/>
        <dbReference type="ChEBI" id="CHEBI:15378"/>
        <dbReference type="ChEBI" id="CHEBI:30616"/>
        <dbReference type="ChEBI" id="CHEBI:43474"/>
        <dbReference type="ChEBI" id="CHEBI:57305"/>
        <dbReference type="ChEBI" id="CHEBI:57925"/>
        <dbReference type="ChEBI" id="CHEBI:58173"/>
        <dbReference type="ChEBI" id="CHEBI:456216"/>
        <dbReference type="EC" id="6.3.2.3"/>
    </reaction>
</comment>
<keyword evidence="13" id="KW-1185">Reference proteome</keyword>
<gene>
    <name evidence="10" type="primary">gshB</name>
    <name evidence="12" type="ORF">ALSL_1447</name>
</gene>
<comment type="similarity">
    <text evidence="10">Belongs to the prokaryotic GSH synthase family.</text>
</comment>
<keyword evidence="3 10" id="KW-0436">Ligase</keyword>
<sequence length="320" mass="35501">MPRSVAVLMDPIASIKIVKDTTFALLLEAQRRGHALHYMEQGDLALRQEAPFARLAPLSVRDDVNGWYLLGEPVWRDLREMDLVLMRKDPPVDAEFVYDTMVLERAQRAGVMVVNDPRALRDCNEKLFALDFPQCMAPTLVARDADELKAFVAEHEEVVLKPLDGMGGRGIFRVRAGDPNLNVILETLLGGGPHGEGRRFTVAQRFIPQIQAGDKRILMVDGEPVPYALARIPREGEFRGNLAAGGRGVGVPLNERDRWIAAEVGPALRQRGLRFVGLDVIGDYLTEINVTSPTCARELDAQYGLNIAGLLFDALERDRA</sequence>
<feature type="domain" description="ATP-grasp" evidence="11">
    <location>
        <begin position="126"/>
        <end position="316"/>
    </location>
</feature>
<dbReference type="Gene3D" id="3.30.1490.20">
    <property type="entry name" value="ATP-grasp fold, A domain"/>
    <property type="match status" value="1"/>
</dbReference>
<keyword evidence="5" id="KW-0479">Metal-binding</keyword>
<evidence type="ECO:0000256" key="4">
    <source>
        <dbReference type="ARBA" id="ARBA00022684"/>
    </source>
</evidence>
<comment type="cofactor">
    <cofactor evidence="1">
        <name>Mn(2+)</name>
        <dbReference type="ChEBI" id="CHEBI:29035"/>
    </cofactor>
</comment>
<dbReference type="InterPro" id="IPR004218">
    <property type="entry name" value="GSHS_ATP-bd"/>
</dbReference>
<evidence type="ECO:0000313" key="12">
    <source>
        <dbReference type="EMBL" id="BBD80104.1"/>
    </source>
</evidence>
<dbReference type="GO" id="GO:0004363">
    <property type="term" value="F:glutathione synthase activity"/>
    <property type="evidence" value="ECO:0007669"/>
    <property type="project" value="UniProtKB-UniRule"/>
</dbReference>
<dbReference type="SUPFAM" id="SSF56059">
    <property type="entry name" value="Glutathione synthetase ATP-binding domain-like"/>
    <property type="match status" value="1"/>
</dbReference>
<dbReference type="InterPro" id="IPR011761">
    <property type="entry name" value="ATP-grasp"/>
</dbReference>